<gene>
    <name evidence="2" type="ORF">CSSPJE1EN2_LOCUS6684</name>
</gene>
<proteinExistence type="predicted"/>
<protein>
    <submittedName>
        <fullName evidence="2">Uncharacterized protein</fullName>
    </submittedName>
</protein>
<name>A0ABP1AMC9_9BRYO</name>
<dbReference type="Proteomes" id="UP001497522">
    <property type="component" value="Chromosome 14"/>
</dbReference>
<organism evidence="2 3">
    <name type="scientific">Sphagnum jensenii</name>
    <dbReference type="NCBI Taxonomy" id="128206"/>
    <lineage>
        <taxon>Eukaryota</taxon>
        <taxon>Viridiplantae</taxon>
        <taxon>Streptophyta</taxon>
        <taxon>Embryophyta</taxon>
        <taxon>Bryophyta</taxon>
        <taxon>Sphagnophytina</taxon>
        <taxon>Sphagnopsida</taxon>
        <taxon>Sphagnales</taxon>
        <taxon>Sphagnaceae</taxon>
        <taxon>Sphagnum</taxon>
    </lineage>
</organism>
<dbReference type="EMBL" id="OZ023715">
    <property type="protein sequence ID" value="CAK9863689.1"/>
    <property type="molecule type" value="Genomic_DNA"/>
</dbReference>
<feature type="compositionally biased region" description="Polar residues" evidence="1">
    <location>
        <begin position="353"/>
        <end position="369"/>
    </location>
</feature>
<sequence length="771" mass="83991">MQARTKRLQSPPRIDQDSNNKARRRKFFSPGAMADLKENLLNGHQRSSLRWTLRRSLGRAGLKVQADRTPIRSSEGSDIAAARQSERIDLSTARAKVPRVRNSLQKNSTSSVIAPSPHSLIVQPSSGTGAASPEGEAAQGPSPIDYSMEIVADFPTDLVVVMQESAAKKARRTVIGRTLGGRATFKALLDCLKLHFPAPFNSVSLLTRGYFEVLFENEEGAKATRRLAAVECSGLGLSFSRYIPNFDSSSQGAEAQLTHAIKVQFPDLHEQFRNTRALTIMANKIGEVLEIEAVDSVESAGGSATTHGSARSIGANRGRGRQYTPPKNSRGPEGKEPGGGGIPQPIQAEASKQLRTQNVKRNQAQTETIQHQKEDSKHSDHLAQLNIASTSTILPNAEASPRNRCLKATSGTSEAEQDMADPTCPPGFDQVRPNTRVETSPTIAHPQAEQPNFGYRMATPHQTYLSIANANPFTALEALSPEAEGPKDVQGKLGEIWTFQASKKQSPRIVSPRQTLRQSRAPASIQDLTPGNGRKRMRSEVHSSFFTSLGIAVPPGQEHTRAIVWPVLSRERNNQKEILVNVKNNDSPSLPLHLRCIETPEEEWTPASALTDLTRNVEAELEGKILRFSLNLKGRLALEWSWQEDHVKGGWECTILAHISTGLNAISAQKKKNLHWKTLESMPSMNNDVVFSGLAHSLLLKTGPTSTDRQTCKSTSASLLASPQAARKKKRYIKLDLLALAPQDLASSLQNEHKGLGSIGSPAAQGQQANA</sequence>
<reference evidence="2" key="1">
    <citation type="submission" date="2024-03" db="EMBL/GenBank/DDBJ databases">
        <authorList>
            <consortium name="ELIXIR-Norway"/>
            <consortium name="Elixir Norway"/>
        </authorList>
    </citation>
    <scope>NUCLEOTIDE SEQUENCE</scope>
</reference>
<feature type="region of interest" description="Disordered" evidence="1">
    <location>
        <begin position="299"/>
        <end position="379"/>
    </location>
</feature>
<accession>A0ABP1AMC9</accession>
<evidence type="ECO:0000313" key="3">
    <source>
        <dbReference type="Proteomes" id="UP001497522"/>
    </source>
</evidence>
<feature type="compositionally biased region" description="Polar residues" evidence="1">
    <location>
        <begin position="102"/>
        <end position="113"/>
    </location>
</feature>
<keyword evidence="3" id="KW-1185">Reference proteome</keyword>
<evidence type="ECO:0000313" key="2">
    <source>
        <dbReference type="EMBL" id="CAK9863689.1"/>
    </source>
</evidence>
<feature type="region of interest" description="Disordered" evidence="1">
    <location>
        <begin position="752"/>
        <end position="771"/>
    </location>
</feature>
<feature type="compositionally biased region" description="Basic and acidic residues" evidence="1">
    <location>
        <begin position="370"/>
        <end position="379"/>
    </location>
</feature>
<feature type="region of interest" description="Disordered" evidence="1">
    <location>
        <begin position="99"/>
        <end position="142"/>
    </location>
</feature>
<feature type="region of interest" description="Disordered" evidence="1">
    <location>
        <begin position="1"/>
        <end position="25"/>
    </location>
</feature>
<feature type="region of interest" description="Disordered" evidence="1">
    <location>
        <begin position="504"/>
        <end position="535"/>
    </location>
</feature>
<evidence type="ECO:0000256" key="1">
    <source>
        <dbReference type="SAM" id="MobiDB-lite"/>
    </source>
</evidence>